<accession>A0A9W7EKS0</accession>
<protein>
    <recommendedName>
        <fullName evidence="2">Phospholipid/glycerol acyltransferase domain-containing protein</fullName>
    </recommendedName>
</protein>
<dbReference type="GO" id="GO:0006655">
    <property type="term" value="P:phosphatidylglycerol biosynthetic process"/>
    <property type="evidence" value="ECO:0007669"/>
    <property type="project" value="TreeGrafter"/>
</dbReference>
<organism evidence="3 4">
    <name type="scientific">Triparma strigata</name>
    <dbReference type="NCBI Taxonomy" id="1606541"/>
    <lineage>
        <taxon>Eukaryota</taxon>
        <taxon>Sar</taxon>
        <taxon>Stramenopiles</taxon>
        <taxon>Ochrophyta</taxon>
        <taxon>Bolidophyceae</taxon>
        <taxon>Parmales</taxon>
        <taxon>Triparmaceae</taxon>
        <taxon>Triparma</taxon>
    </lineage>
</organism>
<dbReference type="OrthoDB" id="524544at2759"/>
<dbReference type="Pfam" id="PF01553">
    <property type="entry name" value="Acyltransferase"/>
    <property type="match status" value="1"/>
</dbReference>
<dbReference type="EMBL" id="BRXY01000247">
    <property type="protein sequence ID" value="GMH80623.1"/>
    <property type="molecule type" value="Genomic_DNA"/>
</dbReference>
<feature type="signal peptide" evidence="1">
    <location>
        <begin position="1"/>
        <end position="19"/>
    </location>
</feature>
<dbReference type="PANTHER" id="PTHR35695:SF1">
    <property type="entry name" value="GLYCEROL-3-PHOSPHATE ACYLTRANSFERASE, CHLOROPLASTIC"/>
    <property type="match status" value="1"/>
</dbReference>
<keyword evidence="1" id="KW-0732">Signal</keyword>
<dbReference type="SUPFAM" id="SSF69593">
    <property type="entry name" value="Glycerol-3-phosphate (1)-acyltransferase"/>
    <property type="match status" value="1"/>
</dbReference>
<comment type="caution">
    <text evidence="3">The sequence shown here is derived from an EMBL/GenBank/DDBJ whole genome shotgun (WGS) entry which is preliminary data.</text>
</comment>
<dbReference type="GO" id="GO:0004366">
    <property type="term" value="F:glycerol-3-phosphate O-acyltransferase activity"/>
    <property type="evidence" value="ECO:0007669"/>
    <property type="project" value="InterPro"/>
</dbReference>
<evidence type="ECO:0000259" key="2">
    <source>
        <dbReference type="Pfam" id="PF01553"/>
    </source>
</evidence>
<proteinExistence type="predicted"/>
<dbReference type="Gene3D" id="3.40.1130.10">
    <property type="entry name" value="Glycerol-3-phosphate (1)-acyltransferase"/>
    <property type="match status" value="1"/>
</dbReference>
<evidence type="ECO:0000313" key="3">
    <source>
        <dbReference type="EMBL" id="GMH80623.1"/>
    </source>
</evidence>
<keyword evidence="4" id="KW-1185">Reference proteome</keyword>
<dbReference type="InterPro" id="IPR002123">
    <property type="entry name" value="Plipid/glycerol_acylTrfase"/>
</dbReference>
<dbReference type="AlphaFoldDB" id="A0A9W7EKS0"/>
<sequence>MVFPFLLLLLLLQLPSHHAFTIGTTAPRHTVLRSSKSADMTVEEGTKLVVQGIKDVEGIPEEMLPGLEHFITEYLTATSSTGIPSAIQRITTCLKLGATHGLGPSKYTFETSHTALRSGPFDYYAFGNDFFRPCVDPTSSFVGGVDNLKQAMSQIEAGDNVVFLANHQSEADPQVVSLMLESVGYAEEASKITFLAGHKVTTDPLAIPFSMGRNLLCIHSKKHIDSDPTQKDFKQKQNLKTMGSMLEMLKVGSRCLWVAPSGGRDRRNVETGDVPIAGFDSKTIDMFRLMARKSKKECHFYPFSMVSYDVCPPPDSVEAGVGELRNVRYGPVGVWVGEETKNEGGLEARHKFCENAEEECEKNYRLLRKEIYGE</sequence>
<gene>
    <name evidence="3" type="ORF">TrST_g638</name>
</gene>
<dbReference type="PANTHER" id="PTHR35695">
    <property type="entry name" value="GLYCEROL-3-PHOSPHATE ACYLTRANSFERASE, CHLOROPLASTIC"/>
    <property type="match status" value="1"/>
</dbReference>
<evidence type="ECO:0000256" key="1">
    <source>
        <dbReference type="SAM" id="SignalP"/>
    </source>
</evidence>
<dbReference type="Proteomes" id="UP001165085">
    <property type="component" value="Unassembled WGS sequence"/>
</dbReference>
<feature type="chain" id="PRO_5040730736" description="Phospholipid/glycerol acyltransferase domain-containing protein" evidence="1">
    <location>
        <begin position="20"/>
        <end position="374"/>
    </location>
</feature>
<feature type="domain" description="Phospholipid/glycerol acyltransferase" evidence="2">
    <location>
        <begin position="153"/>
        <end position="272"/>
    </location>
</feature>
<dbReference type="InterPro" id="IPR016222">
    <property type="entry name" value="G3P_O-acylTrfase_chlp"/>
</dbReference>
<evidence type="ECO:0000313" key="4">
    <source>
        <dbReference type="Proteomes" id="UP001165085"/>
    </source>
</evidence>
<reference evidence="4" key="1">
    <citation type="journal article" date="2023" name="Commun. Biol.">
        <title>Genome analysis of Parmales, the sister group of diatoms, reveals the evolutionary specialization of diatoms from phago-mixotrophs to photoautotrophs.</title>
        <authorList>
            <person name="Ban H."/>
            <person name="Sato S."/>
            <person name="Yoshikawa S."/>
            <person name="Yamada K."/>
            <person name="Nakamura Y."/>
            <person name="Ichinomiya M."/>
            <person name="Sato N."/>
            <person name="Blanc-Mathieu R."/>
            <person name="Endo H."/>
            <person name="Kuwata A."/>
            <person name="Ogata H."/>
        </authorList>
    </citation>
    <scope>NUCLEOTIDE SEQUENCE [LARGE SCALE GENOMIC DNA]</scope>
    <source>
        <strain evidence="4">NIES 3701</strain>
    </source>
</reference>
<name>A0A9W7EKS0_9STRA</name>